<dbReference type="Gene3D" id="3.40.605.10">
    <property type="entry name" value="Aldehyde Dehydrogenase, Chain A, domain 1"/>
    <property type="match status" value="1"/>
</dbReference>
<keyword evidence="1" id="KW-0560">Oxidoreductase</keyword>
<evidence type="ECO:0000256" key="3">
    <source>
        <dbReference type="SAM" id="MobiDB-lite"/>
    </source>
</evidence>
<dbReference type="PANTHER" id="PTHR42862">
    <property type="entry name" value="DELTA-1-PYRROLINE-5-CARBOXYLATE DEHYDROGENASE 1, ISOFORM A-RELATED"/>
    <property type="match status" value="1"/>
</dbReference>
<dbReference type="PANTHER" id="PTHR42862:SF1">
    <property type="entry name" value="DELTA-1-PYRROLINE-5-CARBOXYLATE DEHYDROGENASE 2, ISOFORM A-RELATED"/>
    <property type="match status" value="1"/>
</dbReference>
<dbReference type="InterPro" id="IPR016161">
    <property type="entry name" value="Ald_DH/histidinol_DH"/>
</dbReference>
<dbReference type="InterPro" id="IPR011975">
    <property type="entry name" value="PaaN_2"/>
</dbReference>
<organism evidence="5 6">
    <name type="scientific">Paracoccus cavernae</name>
    <dbReference type="NCBI Taxonomy" id="1571207"/>
    <lineage>
        <taxon>Bacteria</taxon>
        <taxon>Pseudomonadati</taxon>
        <taxon>Pseudomonadota</taxon>
        <taxon>Alphaproteobacteria</taxon>
        <taxon>Rhodobacterales</taxon>
        <taxon>Paracoccaceae</taxon>
        <taxon>Paracoccus</taxon>
    </lineage>
</organism>
<evidence type="ECO:0000256" key="1">
    <source>
        <dbReference type="ARBA" id="ARBA00023002"/>
    </source>
</evidence>
<keyword evidence="2" id="KW-0520">NAD</keyword>
<feature type="region of interest" description="Disordered" evidence="3">
    <location>
        <begin position="1"/>
        <end position="26"/>
    </location>
</feature>
<dbReference type="Proteomes" id="UP001243846">
    <property type="component" value="Unassembled WGS sequence"/>
</dbReference>
<gene>
    <name evidence="5" type="primary">paaN</name>
    <name evidence="5" type="ORF">QWZ10_02375</name>
</gene>
<feature type="compositionally biased region" description="Basic and acidic residues" evidence="3">
    <location>
        <begin position="1"/>
        <end position="14"/>
    </location>
</feature>
<dbReference type="InterPro" id="IPR016163">
    <property type="entry name" value="Ald_DH_C"/>
</dbReference>
<name>A0ABT8D6A7_9RHOB</name>
<feature type="domain" description="Aldehyde dehydrogenase" evidence="4">
    <location>
        <begin position="95"/>
        <end position="506"/>
    </location>
</feature>
<dbReference type="Gene3D" id="3.40.309.10">
    <property type="entry name" value="Aldehyde Dehydrogenase, Chain A, domain 2"/>
    <property type="match status" value="1"/>
</dbReference>
<dbReference type="SUPFAM" id="SSF53720">
    <property type="entry name" value="ALDH-like"/>
    <property type="match status" value="1"/>
</dbReference>
<sequence length="568" mass="59758">MIKRDLGGDHHDAIFRPSPADAGDCHQGGREPWLLVALPEIPSGKIYGESAKSDAEAAFAALQGEAFALPDHPENARIGAEISPWGPALAISYPAAPVDDLVAASLAASSAWAEAAIETRVGICLEILARLNRQSFLMAHATMHTTGQAFAMAFQAGGPHAQDRALEAVALAYAEMTRFAPRADWIKPQGKAAPLEIEKHWTILPRGISLAIGCNTFPTWNSYSGIFASLATGNTVIVKPHPAAILPLALTVRVAREVLAEAGLPADVILLAADRADAPLAKDLVTRPEVALIDYTGSNAFGDWVRANAGRAAVFTEEAGINTVTLAATEDFNAVCANLAFSLALYSGQMCTAPQNIYIPAEGIETDQGHKSFDEVAAGIRAAIEALLADPAQASGICGTIANPATLQRVAEARGLGKIIRDSAPLASGRSATPLLLAVNEDDRATYEQERFGPIAFLIRMRDADTAITKAADLARSKGAITAALYDTDEARISRAIRAFAGAGVNLSINLTGNIFVNQSAAFSDFHVTGANPAGNASLTDTAFVANRFHRVMWRRPISDRTAASGAN</sequence>
<comment type="caution">
    <text evidence="5">The sequence shown here is derived from an EMBL/GenBank/DDBJ whole genome shotgun (WGS) entry which is preliminary data.</text>
</comment>
<evidence type="ECO:0000313" key="5">
    <source>
        <dbReference type="EMBL" id="MDN3710950.1"/>
    </source>
</evidence>
<evidence type="ECO:0000256" key="2">
    <source>
        <dbReference type="ARBA" id="ARBA00023027"/>
    </source>
</evidence>
<dbReference type="InterPro" id="IPR050485">
    <property type="entry name" value="Proline_metab_enzyme"/>
</dbReference>
<evidence type="ECO:0000313" key="6">
    <source>
        <dbReference type="Proteomes" id="UP001243846"/>
    </source>
</evidence>
<dbReference type="NCBIfam" id="TIGR02288">
    <property type="entry name" value="PaaN_2"/>
    <property type="match status" value="1"/>
</dbReference>
<accession>A0ABT8D6A7</accession>
<reference evidence="6" key="1">
    <citation type="journal article" date="2019" name="Int. J. Syst. Evol. Microbiol.">
        <title>The Global Catalogue of Microorganisms (GCM) 10K type strain sequencing project: providing services to taxonomists for standard genome sequencing and annotation.</title>
        <authorList>
            <consortium name="The Broad Institute Genomics Platform"/>
            <consortium name="The Broad Institute Genome Sequencing Center for Infectious Disease"/>
            <person name="Wu L."/>
            <person name="Ma J."/>
        </authorList>
    </citation>
    <scope>NUCLEOTIDE SEQUENCE [LARGE SCALE GENOMIC DNA]</scope>
    <source>
        <strain evidence="6">CECT 8482</strain>
    </source>
</reference>
<dbReference type="InterPro" id="IPR016162">
    <property type="entry name" value="Ald_DH_N"/>
</dbReference>
<protein>
    <submittedName>
        <fullName evidence="5">Phenylacetic acid degradation protein PaaN</fullName>
    </submittedName>
</protein>
<dbReference type="InterPro" id="IPR015590">
    <property type="entry name" value="Aldehyde_DH_dom"/>
</dbReference>
<proteinExistence type="predicted"/>
<evidence type="ECO:0000259" key="4">
    <source>
        <dbReference type="Pfam" id="PF00171"/>
    </source>
</evidence>
<dbReference type="Pfam" id="PF00171">
    <property type="entry name" value="Aldedh"/>
    <property type="match status" value="1"/>
</dbReference>
<dbReference type="EMBL" id="JAUFRC010000001">
    <property type="protein sequence ID" value="MDN3710950.1"/>
    <property type="molecule type" value="Genomic_DNA"/>
</dbReference>
<keyword evidence="6" id="KW-1185">Reference proteome</keyword>